<accession>A0AAE0LR30</accession>
<dbReference type="Proteomes" id="UP001278766">
    <property type="component" value="Unassembled WGS sequence"/>
</dbReference>
<feature type="region of interest" description="Disordered" evidence="1">
    <location>
        <begin position="58"/>
        <end position="99"/>
    </location>
</feature>
<sequence length="310" mass="32797">MACPPIRTTTHPSPNNTNTLLMTTMNPPWSPPPNIYIVGAQCTGKTTLVNNLRAHFQGDLSMTNPSSSSSPPPPPPASTPPATMPPATMPPPAITPPPTIITEVARGVLATHRFSARDVRIPARSLALQRLILQAQAVAEARAVGLRMTAEEACLVMTGGTGGTGGVAPGAVPTGTGGGGGPGWFVSDRSGADPIAYALRYAGPEAGRELAGTAAWAELRARMRASLVVVCEAGLAAAGWLRDDGVRLMPEDVEEWVGFHGVFCRFLEAEGVPYEVLDARVGGHEERVRFVLERWRERGVCGERERVRGE</sequence>
<keyword evidence="4" id="KW-1185">Reference proteome</keyword>
<organism evidence="3 4">
    <name type="scientific">Chaetomium fimeti</name>
    <dbReference type="NCBI Taxonomy" id="1854472"/>
    <lineage>
        <taxon>Eukaryota</taxon>
        <taxon>Fungi</taxon>
        <taxon>Dikarya</taxon>
        <taxon>Ascomycota</taxon>
        <taxon>Pezizomycotina</taxon>
        <taxon>Sordariomycetes</taxon>
        <taxon>Sordariomycetidae</taxon>
        <taxon>Sordariales</taxon>
        <taxon>Chaetomiaceae</taxon>
        <taxon>Chaetomium</taxon>
    </lineage>
</organism>
<feature type="region of interest" description="Disordered" evidence="1">
    <location>
        <begin position="1"/>
        <end position="21"/>
    </location>
</feature>
<dbReference type="RefSeq" id="XP_062657861.1">
    <property type="nucleotide sequence ID" value="XM_062806051.1"/>
</dbReference>
<proteinExistence type="predicted"/>
<feature type="compositionally biased region" description="Pro residues" evidence="1">
    <location>
        <begin position="70"/>
        <end position="99"/>
    </location>
</feature>
<feature type="domain" description="NadR/Ttd14 AAA" evidence="2">
    <location>
        <begin position="182"/>
        <end position="287"/>
    </location>
</feature>
<dbReference type="GeneID" id="87842999"/>
<dbReference type="AlphaFoldDB" id="A0AAE0LR30"/>
<evidence type="ECO:0000259" key="2">
    <source>
        <dbReference type="Pfam" id="PF13521"/>
    </source>
</evidence>
<name>A0AAE0LR30_9PEZI</name>
<dbReference type="Gene3D" id="3.40.50.300">
    <property type="entry name" value="P-loop containing nucleotide triphosphate hydrolases"/>
    <property type="match status" value="1"/>
</dbReference>
<reference evidence="3" key="1">
    <citation type="journal article" date="2023" name="Mol. Phylogenet. Evol.">
        <title>Genome-scale phylogeny and comparative genomics of the fungal order Sordariales.</title>
        <authorList>
            <person name="Hensen N."/>
            <person name="Bonometti L."/>
            <person name="Westerberg I."/>
            <person name="Brannstrom I.O."/>
            <person name="Guillou S."/>
            <person name="Cros-Aarteil S."/>
            <person name="Calhoun S."/>
            <person name="Haridas S."/>
            <person name="Kuo A."/>
            <person name="Mondo S."/>
            <person name="Pangilinan J."/>
            <person name="Riley R."/>
            <person name="LaButti K."/>
            <person name="Andreopoulos B."/>
            <person name="Lipzen A."/>
            <person name="Chen C."/>
            <person name="Yan M."/>
            <person name="Daum C."/>
            <person name="Ng V."/>
            <person name="Clum A."/>
            <person name="Steindorff A."/>
            <person name="Ohm R.A."/>
            <person name="Martin F."/>
            <person name="Silar P."/>
            <person name="Natvig D.O."/>
            <person name="Lalanne C."/>
            <person name="Gautier V."/>
            <person name="Ament-Velasquez S.L."/>
            <person name="Kruys A."/>
            <person name="Hutchinson M.I."/>
            <person name="Powell A.J."/>
            <person name="Barry K."/>
            <person name="Miller A.N."/>
            <person name="Grigoriev I.V."/>
            <person name="Debuchy R."/>
            <person name="Gladieux P."/>
            <person name="Hiltunen Thoren M."/>
            <person name="Johannesson H."/>
        </authorList>
    </citation>
    <scope>NUCLEOTIDE SEQUENCE</scope>
    <source>
        <strain evidence="3">CBS 168.71</strain>
    </source>
</reference>
<reference evidence="3" key="2">
    <citation type="submission" date="2023-06" db="EMBL/GenBank/DDBJ databases">
        <authorList>
            <consortium name="Lawrence Berkeley National Laboratory"/>
            <person name="Haridas S."/>
            <person name="Hensen N."/>
            <person name="Bonometti L."/>
            <person name="Westerberg I."/>
            <person name="Brannstrom I.O."/>
            <person name="Guillou S."/>
            <person name="Cros-Aarteil S."/>
            <person name="Calhoun S."/>
            <person name="Kuo A."/>
            <person name="Mondo S."/>
            <person name="Pangilinan J."/>
            <person name="Riley R."/>
            <person name="Labutti K."/>
            <person name="Andreopoulos B."/>
            <person name="Lipzen A."/>
            <person name="Chen C."/>
            <person name="Yanf M."/>
            <person name="Daum C."/>
            <person name="Ng V."/>
            <person name="Clum A."/>
            <person name="Steindorff A."/>
            <person name="Ohm R."/>
            <person name="Martin F."/>
            <person name="Silar P."/>
            <person name="Natvig D."/>
            <person name="Lalanne C."/>
            <person name="Gautier V."/>
            <person name="Ament-Velasquez S.L."/>
            <person name="Kruys A."/>
            <person name="Hutchinson M.I."/>
            <person name="Powell A.J."/>
            <person name="Barry K."/>
            <person name="Miller A.N."/>
            <person name="Grigoriev I.V."/>
            <person name="Debuchy R."/>
            <person name="Gladieux P."/>
            <person name="Thoren M.H."/>
            <person name="Johannesson H."/>
        </authorList>
    </citation>
    <scope>NUCLEOTIDE SEQUENCE</scope>
    <source>
        <strain evidence="3">CBS 168.71</strain>
    </source>
</reference>
<evidence type="ECO:0000313" key="3">
    <source>
        <dbReference type="EMBL" id="KAK3294347.1"/>
    </source>
</evidence>
<dbReference type="Pfam" id="PF13521">
    <property type="entry name" value="AAA_28"/>
    <property type="match status" value="1"/>
</dbReference>
<evidence type="ECO:0000256" key="1">
    <source>
        <dbReference type="SAM" id="MobiDB-lite"/>
    </source>
</evidence>
<evidence type="ECO:0000313" key="4">
    <source>
        <dbReference type="Proteomes" id="UP001278766"/>
    </source>
</evidence>
<protein>
    <recommendedName>
        <fullName evidence="2">NadR/Ttd14 AAA domain-containing protein</fullName>
    </recommendedName>
</protein>
<dbReference type="InterPro" id="IPR027417">
    <property type="entry name" value="P-loop_NTPase"/>
</dbReference>
<feature type="compositionally biased region" description="Low complexity" evidence="1">
    <location>
        <begin position="8"/>
        <end position="21"/>
    </location>
</feature>
<gene>
    <name evidence="3" type="ORF">B0H64DRAFT_433528</name>
</gene>
<dbReference type="InterPro" id="IPR038727">
    <property type="entry name" value="NadR/Ttd14_AAA_dom"/>
</dbReference>
<dbReference type="EMBL" id="JAUEPN010000005">
    <property type="protein sequence ID" value="KAK3294347.1"/>
    <property type="molecule type" value="Genomic_DNA"/>
</dbReference>
<comment type="caution">
    <text evidence="3">The sequence shown here is derived from an EMBL/GenBank/DDBJ whole genome shotgun (WGS) entry which is preliminary data.</text>
</comment>